<evidence type="ECO:0000313" key="13">
    <source>
        <dbReference type="Proteomes" id="UP000275267"/>
    </source>
</evidence>
<name>A0A3L6RJ25_PANMI</name>
<keyword evidence="6 9" id="KW-1133">Transmembrane helix</keyword>
<evidence type="ECO:0000256" key="7">
    <source>
        <dbReference type="ARBA" id="ARBA00023136"/>
    </source>
</evidence>
<feature type="domain" description="ABC transporter" evidence="10">
    <location>
        <begin position="630"/>
        <end position="869"/>
    </location>
</feature>
<dbReference type="STRING" id="4540.A0A3L6RJ25"/>
<dbReference type="PROSITE" id="PS50929">
    <property type="entry name" value="ABC_TM1F"/>
    <property type="match status" value="1"/>
</dbReference>
<evidence type="ECO:0000256" key="4">
    <source>
        <dbReference type="ARBA" id="ARBA00022741"/>
    </source>
</evidence>
<feature type="region of interest" description="Disordered" evidence="8">
    <location>
        <begin position="10"/>
        <end position="164"/>
    </location>
</feature>
<dbReference type="PROSITE" id="PS50893">
    <property type="entry name" value="ABC_TRANSPORTER_2"/>
    <property type="match status" value="1"/>
</dbReference>
<dbReference type="SUPFAM" id="SSF90123">
    <property type="entry name" value="ABC transporter transmembrane region"/>
    <property type="match status" value="1"/>
</dbReference>
<dbReference type="Gene3D" id="1.20.1560.10">
    <property type="entry name" value="ABC transporter type 1, transmembrane domain"/>
    <property type="match status" value="1"/>
</dbReference>
<keyword evidence="3 9" id="KW-0812">Transmembrane</keyword>
<comment type="caution">
    <text evidence="12">The sequence shown here is derived from an EMBL/GenBank/DDBJ whole genome shotgun (WGS) entry which is preliminary data.</text>
</comment>
<dbReference type="GO" id="GO:0005743">
    <property type="term" value="C:mitochondrial inner membrane"/>
    <property type="evidence" value="ECO:0007669"/>
    <property type="project" value="UniProtKB-SubCell"/>
</dbReference>
<evidence type="ECO:0000256" key="5">
    <source>
        <dbReference type="ARBA" id="ARBA00022840"/>
    </source>
</evidence>
<dbReference type="GO" id="GO:0005524">
    <property type="term" value="F:ATP binding"/>
    <property type="evidence" value="ECO:0007669"/>
    <property type="project" value="UniProtKB-KW"/>
</dbReference>
<dbReference type="InterPro" id="IPR027417">
    <property type="entry name" value="P-loop_NTPase"/>
</dbReference>
<feature type="compositionally biased region" description="Polar residues" evidence="8">
    <location>
        <begin position="16"/>
        <end position="28"/>
    </location>
</feature>
<dbReference type="GO" id="GO:0015421">
    <property type="term" value="F:ABC-type oligopeptide transporter activity"/>
    <property type="evidence" value="ECO:0007669"/>
    <property type="project" value="TreeGrafter"/>
</dbReference>
<dbReference type="FunFam" id="1.20.1560.10:FF:000059">
    <property type="entry name" value="ABC transporter B family member 26, chloroplastic"/>
    <property type="match status" value="1"/>
</dbReference>
<reference evidence="13" key="1">
    <citation type="journal article" date="2019" name="Nat. Commun.">
        <title>The genome of broomcorn millet.</title>
        <authorList>
            <person name="Zou C."/>
            <person name="Miki D."/>
            <person name="Li D."/>
            <person name="Tang Q."/>
            <person name="Xiao L."/>
            <person name="Rajput S."/>
            <person name="Deng P."/>
            <person name="Jia W."/>
            <person name="Huang R."/>
            <person name="Zhang M."/>
            <person name="Sun Y."/>
            <person name="Hu J."/>
            <person name="Fu X."/>
            <person name="Schnable P.S."/>
            <person name="Li F."/>
            <person name="Zhang H."/>
            <person name="Feng B."/>
            <person name="Zhu X."/>
            <person name="Liu R."/>
            <person name="Schnable J.C."/>
            <person name="Zhu J.-K."/>
            <person name="Zhang H."/>
        </authorList>
    </citation>
    <scope>NUCLEOTIDE SEQUENCE [LARGE SCALE GENOMIC DNA]</scope>
</reference>
<accession>A0A3L6RJ25</accession>
<evidence type="ECO:0000259" key="11">
    <source>
        <dbReference type="PROSITE" id="PS50929"/>
    </source>
</evidence>
<dbReference type="PANTHER" id="PTHR43394">
    <property type="entry name" value="ATP-DEPENDENT PERMEASE MDL1, MITOCHONDRIAL"/>
    <property type="match status" value="1"/>
</dbReference>
<evidence type="ECO:0000256" key="8">
    <source>
        <dbReference type="SAM" id="MobiDB-lite"/>
    </source>
</evidence>
<dbReference type="InterPro" id="IPR039421">
    <property type="entry name" value="Type_1_exporter"/>
</dbReference>
<sequence length="875" mass="96633">MLIYVYMGQEKEHPQISKSTTAPTTSSGPWPCWLQRPPANKGSGGDTRFTNHDHRRRSLPVPSPRNQSQSKNPREINHSHTIPKIQKNSATTEPSPLRSANTLVENRKSTQTFKKHAEKDTGNRGRRENTGAAGGGGEEASRRQCRARQPNPAQLRRGRNRARPPSLQLFEVPRPGIGIRIERHARGGFRNCGMPPPAAMLLLSAAPGSPSLSLALAPRRAPLRAPRQRRLALRPVRIRAAAAIGGEFGGLGRRRVVVGEFIERLRNVLPGGSWWRLEDGDEAGEGGGRAEGSGTTALSALRRMWGLVAADRWVIYAGFASLVGAALAEIAIPHLLAASIFSAQNGGAVFYRNAKLLVVLCLVSGVFSGVRSCCFGVANMILVKRMREMLFDSILSQDISFFDEETVGDLTSRLGSDCQQVSRVIGNDLNLISRNVLQGAGALIYLLVLSWPLGLCTLLICATLSTIMLVHGRFQKRAAKFAQEFTASANNVAQEVITLVRTVRVYGTEKQEFKRYAKWLDKLYDVSFRQTVAYGGWSLSLNYLYHSTQVIGVVIGGLAIMSGKLTAEQLTKFTLYAEWLILSTWWIGDNWSSLMQSVGASEKVFRLMDLLPSKQLSSKGLKLEKLEGRIQYADVSFSYPSRPTVPVLGRLNLTLNPNEVVAIVGLSGSGKSTIVNLLLRLYEPTNGQILVDGVPLTELDIRWFRERIGFVGQEPRLFRMDISSNIKYGCPREVSHEEVVWAAKQAYAHDFIMFLPDGYNTVVDDALLSGGQKQRVAIARALLRDPAILLLDEATSALDAESEHYVKSVITKVSRDSRTKRSVVIIAHRLSTIQTADRIIVMENGNIVEDGKHSELIEKDGLYSRLARRQNDDLE</sequence>
<dbReference type="PANTHER" id="PTHR43394:SF19">
    <property type="entry name" value="ABC TRANSPORTER B FAMILY"/>
    <property type="match status" value="1"/>
</dbReference>
<dbReference type="CDD" id="cd18572">
    <property type="entry name" value="ABC_6TM_TAP"/>
    <property type="match status" value="1"/>
</dbReference>
<keyword evidence="7 9" id="KW-0472">Membrane</keyword>
<organism evidence="12 13">
    <name type="scientific">Panicum miliaceum</name>
    <name type="common">Proso millet</name>
    <name type="synonym">Broomcorn millet</name>
    <dbReference type="NCBI Taxonomy" id="4540"/>
    <lineage>
        <taxon>Eukaryota</taxon>
        <taxon>Viridiplantae</taxon>
        <taxon>Streptophyta</taxon>
        <taxon>Embryophyta</taxon>
        <taxon>Tracheophyta</taxon>
        <taxon>Spermatophyta</taxon>
        <taxon>Magnoliopsida</taxon>
        <taxon>Liliopsida</taxon>
        <taxon>Poales</taxon>
        <taxon>Poaceae</taxon>
        <taxon>PACMAD clade</taxon>
        <taxon>Panicoideae</taxon>
        <taxon>Panicodae</taxon>
        <taxon>Paniceae</taxon>
        <taxon>Panicinae</taxon>
        <taxon>Panicum</taxon>
        <taxon>Panicum sect. Panicum</taxon>
    </lineage>
</organism>
<dbReference type="Pfam" id="PF00005">
    <property type="entry name" value="ABC_tran"/>
    <property type="match status" value="1"/>
</dbReference>
<dbReference type="InterPro" id="IPR017871">
    <property type="entry name" value="ABC_transporter-like_CS"/>
</dbReference>
<keyword evidence="2" id="KW-0813">Transport</keyword>
<evidence type="ECO:0000256" key="2">
    <source>
        <dbReference type="ARBA" id="ARBA00022448"/>
    </source>
</evidence>
<keyword evidence="13" id="KW-1185">Reference proteome</keyword>
<dbReference type="EMBL" id="PQIB02000008">
    <property type="protein sequence ID" value="RLN04537.1"/>
    <property type="molecule type" value="Genomic_DNA"/>
</dbReference>
<gene>
    <name evidence="12" type="ORF">C2845_PM13G16880</name>
</gene>
<dbReference type="OrthoDB" id="6500128at2759"/>
<feature type="transmembrane region" description="Helical" evidence="9">
    <location>
        <begin position="443"/>
        <end position="470"/>
    </location>
</feature>
<feature type="transmembrane region" description="Helical" evidence="9">
    <location>
        <begin position="356"/>
        <end position="382"/>
    </location>
</feature>
<dbReference type="Proteomes" id="UP000275267">
    <property type="component" value="Unassembled WGS sequence"/>
</dbReference>
<dbReference type="SUPFAM" id="SSF52540">
    <property type="entry name" value="P-loop containing nucleoside triphosphate hydrolases"/>
    <property type="match status" value="1"/>
</dbReference>
<evidence type="ECO:0000313" key="12">
    <source>
        <dbReference type="EMBL" id="RLN04537.1"/>
    </source>
</evidence>
<dbReference type="GO" id="GO:0016887">
    <property type="term" value="F:ATP hydrolysis activity"/>
    <property type="evidence" value="ECO:0007669"/>
    <property type="project" value="InterPro"/>
</dbReference>
<dbReference type="InterPro" id="IPR036640">
    <property type="entry name" value="ABC1_TM_sf"/>
</dbReference>
<dbReference type="Pfam" id="PF00664">
    <property type="entry name" value="ABC_membrane"/>
    <property type="match status" value="1"/>
</dbReference>
<dbReference type="InterPro" id="IPR011527">
    <property type="entry name" value="ABC1_TM_dom"/>
</dbReference>
<evidence type="ECO:0000259" key="10">
    <source>
        <dbReference type="PROSITE" id="PS50893"/>
    </source>
</evidence>
<feature type="compositionally biased region" description="Basic and acidic residues" evidence="8">
    <location>
        <begin position="115"/>
        <end position="129"/>
    </location>
</feature>
<evidence type="ECO:0000256" key="6">
    <source>
        <dbReference type="ARBA" id="ARBA00022989"/>
    </source>
</evidence>
<dbReference type="InterPro" id="IPR003439">
    <property type="entry name" value="ABC_transporter-like_ATP-bd"/>
</dbReference>
<feature type="compositionally biased region" description="Polar residues" evidence="8">
    <location>
        <begin position="86"/>
        <end position="112"/>
    </location>
</feature>
<keyword evidence="5" id="KW-0067">ATP-binding</keyword>
<proteinExistence type="predicted"/>
<protein>
    <submittedName>
        <fullName evidence="12">ABC transporter B family member 26, chloroplastic</fullName>
    </submittedName>
</protein>
<feature type="domain" description="ABC transmembrane type-1" evidence="11">
    <location>
        <begin position="317"/>
        <end position="596"/>
    </location>
</feature>
<dbReference type="Gene3D" id="3.40.50.300">
    <property type="entry name" value="P-loop containing nucleotide triphosphate hydrolases"/>
    <property type="match status" value="1"/>
</dbReference>
<dbReference type="FunFam" id="3.40.50.300:FF:000403">
    <property type="entry name" value="ATP-binding cassette sub-family B member 8, mitochondrial"/>
    <property type="match status" value="1"/>
</dbReference>
<keyword evidence="4" id="KW-0547">Nucleotide-binding</keyword>
<evidence type="ECO:0000256" key="3">
    <source>
        <dbReference type="ARBA" id="ARBA00022692"/>
    </source>
</evidence>
<feature type="transmembrane region" description="Helical" evidence="9">
    <location>
        <begin position="313"/>
        <end position="336"/>
    </location>
</feature>
<comment type="subcellular location">
    <subcellularLocation>
        <location evidence="1">Mitochondrion inner membrane</location>
        <topology evidence="1">Multi-pass membrane protein</topology>
    </subcellularLocation>
</comment>
<dbReference type="SMART" id="SM00382">
    <property type="entry name" value="AAA"/>
    <property type="match status" value="1"/>
</dbReference>
<dbReference type="InterPro" id="IPR003593">
    <property type="entry name" value="AAA+_ATPase"/>
</dbReference>
<evidence type="ECO:0000256" key="9">
    <source>
        <dbReference type="SAM" id="Phobius"/>
    </source>
</evidence>
<evidence type="ECO:0000256" key="1">
    <source>
        <dbReference type="ARBA" id="ARBA00004448"/>
    </source>
</evidence>
<dbReference type="PROSITE" id="PS00211">
    <property type="entry name" value="ABC_TRANSPORTER_1"/>
    <property type="match status" value="1"/>
</dbReference>
<dbReference type="AlphaFoldDB" id="A0A3L6RJ25"/>